<evidence type="ECO:0000313" key="7">
    <source>
        <dbReference type="Proteomes" id="UP000245125"/>
    </source>
</evidence>
<keyword evidence="6" id="KW-0548">Nucleotidyltransferase</keyword>
<dbReference type="SMART" id="SM00267">
    <property type="entry name" value="GGDEF"/>
    <property type="match status" value="1"/>
</dbReference>
<dbReference type="InterPro" id="IPR035965">
    <property type="entry name" value="PAS-like_dom_sf"/>
</dbReference>
<dbReference type="InterPro" id="IPR000700">
    <property type="entry name" value="PAS-assoc_C"/>
</dbReference>
<dbReference type="Gene3D" id="3.30.70.270">
    <property type="match status" value="1"/>
</dbReference>
<proteinExistence type="predicted"/>
<accession>A0A2U3QFM1</accession>
<name>A0A2U3QFM1_9BACT</name>
<dbReference type="PROSITE" id="PS50112">
    <property type="entry name" value="PAS"/>
    <property type="match status" value="1"/>
</dbReference>
<protein>
    <submittedName>
        <fullName evidence="6">Putative Diguanylate cyclase</fullName>
        <ecNumber evidence="6">2.7.7.65</ecNumber>
    </submittedName>
</protein>
<organism evidence="6 7">
    <name type="scientific">Candidatus Sulfobium mesophilum</name>
    <dbReference type="NCBI Taxonomy" id="2016548"/>
    <lineage>
        <taxon>Bacteria</taxon>
        <taxon>Pseudomonadati</taxon>
        <taxon>Nitrospirota</taxon>
        <taxon>Nitrospiria</taxon>
        <taxon>Nitrospirales</taxon>
        <taxon>Nitrospiraceae</taxon>
        <taxon>Candidatus Sulfobium</taxon>
    </lineage>
</organism>
<keyword evidence="1" id="KW-0175">Coiled coil</keyword>
<dbReference type="EC" id="2.7.7.65" evidence="6"/>
<dbReference type="Pfam" id="PF08448">
    <property type="entry name" value="PAS_4"/>
    <property type="match status" value="1"/>
</dbReference>
<dbReference type="AlphaFoldDB" id="A0A2U3QFM1"/>
<sequence>MIRIISAGKIFIGAAIMLLSIVTALEIRKNASSFLYSRWVALSWFSVLFFLICVCVIVPLFPLPFSPEILTGSILLTGAAFVYFVVRTAGKTLSDIVEKEKEIVTVTEKMAVANAELREINESLEMEIAEHRLAEAALMKSEEKYRSLVESTDDSIYVIDREYRYLFINKKHRARMGIDDGDYVGKSYGDFHSPEITKEFRKIVEEVFAVGRSLRVDHLSERDWEHYLLTLSPVRSSDGGISAVTVVSKSVTEMKRMEQELRELSLTDELTGLYNRRGFFTLAEQHTRMANRNKNRVYVLYADMDNLKMINDTYGHHEGDAALIVTANILKNSFRDSDIIARIGGDEFVVMPIGMTESEAKITVGRLFNCLEAANRDRNDNGRLSLSVGVTHYDPQHPSTVAELLVQGDKAMYENKKDKKSQQQ</sequence>
<dbReference type="Pfam" id="PF00990">
    <property type="entry name" value="GGDEF"/>
    <property type="match status" value="1"/>
</dbReference>
<evidence type="ECO:0000259" key="5">
    <source>
        <dbReference type="PROSITE" id="PS50887"/>
    </source>
</evidence>
<feature type="transmembrane region" description="Helical" evidence="2">
    <location>
        <begin position="6"/>
        <end position="27"/>
    </location>
</feature>
<keyword evidence="2" id="KW-0472">Membrane</keyword>
<dbReference type="PROSITE" id="PS50113">
    <property type="entry name" value="PAC"/>
    <property type="match status" value="1"/>
</dbReference>
<dbReference type="InterPro" id="IPR000160">
    <property type="entry name" value="GGDEF_dom"/>
</dbReference>
<feature type="domain" description="PAS" evidence="3">
    <location>
        <begin position="141"/>
        <end position="211"/>
    </location>
</feature>
<dbReference type="Gene3D" id="3.30.450.20">
    <property type="entry name" value="PAS domain"/>
    <property type="match status" value="1"/>
</dbReference>
<dbReference type="EMBL" id="OUUY01000061">
    <property type="protein sequence ID" value="SPQ00109.1"/>
    <property type="molecule type" value="Genomic_DNA"/>
</dbReference>
<keyword evidence="6" id="KW-0808">Transferase</keyword>
<dbReference type="NCBIfam" id="TIGR00254">
    <property type="entry name" value="GGDEF"/>
    <property type="match status" value="1"/>
</dbReference>
<evidence type="ECO:0000259" key="3">
    <source>
        <dbReference type="PROSITE" id="PS50112"/>
    </source>
</evidence>
<keyword evidence="2" id="KW-0812">Transmembrane</keyword>
<dbReference type="InterPro" id="IPR043128">
    <property type="entry name" value="Rev_trsase/Diguanyl_cyclase"/>
</dbReference>
<feature type="transmembrane region" description="Helical" evidence="2">
    <location>
        <begin position="69"/>
        <end position="86"/>
    </location>
</feature>
<dbReference type="Proteomes" id="UP000245125">
    <property type="component" value="Unassembled WGS sequence"/>
</dbReference>
<dbReference type="SUPFAM" id="SSF55785">
    <property type="entry name" value="PYP-like sensor domain (PAS domain)"/>
    <property type="match status" value="1"/>
</dbReference>
<dbReference type="PROSITE" id="PS50887">
    <property type="entry name" value="GGDEF"/>
    <property type="match status" value="1"/>
</dbReference>
<feature type="coiled-coil region" evidence="1">
    <location>
        <begin position="96"/>
        <end position="134"/>
    </location>
</feature>
<evidence type="ECO:0000256" key="2">
    <source>
        <dbReference type="SAM" id="Phobius"/>
    </source>
</evidence>
<evidence type="ECO:0000259" key="4">
    <source>
        <dbReference type="PROSITE" id="PS50113"/>
    </source>
</evidence>
<dbReference type="NCBIfam" id="TIGR00229">
    <property type="entry name" value="sensory_box"/>
    <property type="match status" value="1"/>
</dbReference>
<dbReference type="SMART" id="SM00091">
    <property type="entry name" value="PAS"/>
    <property type="match status" value="1"/>
</dbReference>
<keyword evidence="2" id="KW-1133">Transmembrane helix</keyword>
<keyword evidence="7" id="KW-1185">Reference proteome</keyword>
<evidence type="ECO:0000313" key="6">
    <source>
        <dbReference type="EMBL" id="SPQ00109.1"/>
    </source>
</evidence>
<evidence type="ECO:0000256" key="1">
    <source>
        <dbReference type="SAM" id="Coils"/>
    </source>
</evidence>
<dbReference type="SUPFAM" id="SSF55073">
    <property type="entry name" value="Nucleotide cyclase"/>
    <property type="match status" value="1"/>
</dbReference>
<dbReference type="InterPro" id="IPR052155">
    <property type="entry name" value="Biofilm_reg_signaling"/>
</dbReference>
<dbReference type="PANTHER" id="PTHR44757">
    <property type="entry name" value="DIGUANYLATE CYCLASE DGCP"/>
    <property type="match status" value="1"/>
</dbReference>
<feature type="domain" description="GGDEF" evidence="5">
    <location>
        <begin position="295"/>
        <end position="424"/>
    </location>
</feature>
<dbReference type="GO" id="GO:0052621">
    <property type="term" value="F:diguanylate cyclase activity"/>
    <property type="evidence" value="ECO:0007669"/>
    <property type="project" value="UniProtKB-EC"/>
</dbReference>
<feature type="domain" description="PAC" evidence="4">
    <location>
        <begin position="212"/>
        <end position="263"/>
    </location>
</feature>
<gene>
    <name evidence="6" type="ORF">NBG4_170024</name>
</gene>
<dbReference type="CDD" id="cd01949">
    <property type="entry name" value="GGDEF"/>
    <property type="match status" value="1"/>
</dbReference>
<dbReference type="InterPro" id="IPR000014">
    <property type="entry name" value="PAS"/>
</dbReference>
<dbReference type="InterPro" id="IPR029787">
    <property type="entry name" value="Nucleotide_cyclase"/>
</dbReference>
<feature type="transmembrane region" description="Helical" evidence="2">
    <location>
        <begin position="39"/>
        <end position="63"/>
    </location>
</feature>
<dbReference type="InterPro" id="IPR013656">
    <property type="entry name" value="PAS_4"/>
</dbReference>
<dbReference type="PANTHER" id="PTHR44757:SF2">
    <property type="entry name" value="BIOFILM ARCHITECTURE MAINTENANCE PROTEIN MBAA"/>
    <property type="match status" value="1"/>
</dbReference>
<reference evidence="7" key="1">
    <citation type="submission" date="2018-03" db="EMBL/GenBank/DDBJ databases">
        <authorList>
            <person name="Zecchin S."/>
        </authorList>
    </citation>
    <scope>NUCLEOTIDE SEQUENCE [LARGE SCALE GENOMIC DNA]</scope>
</reference>